<dbReference type="PANTHER" id="PTHR32085">
    <property type="entry name" value="PROTEIN CSF1"/>
    <property type="match status" value="1"/>
</dbReference>
<feature type="domain" description="Csf1 N-terminal" evidence="3">
    <location>
        <begin position="18"/>
        <end position="666"/>
    </location>
</feature>
<dbReference type="InterPro" id="IPR029636">
    <property type="entry name" value="Csf1"/>
</dbReference>
<dbReference type="OMA" id="YGLEWFI"/>
<protein>
    <recommendedName>
        <fullName evidence="3">Csf1 N-terminal domain-containing protein</fullName>
    </recommendedName>
</protein>
<proteinExistence type="predicted"/>
<dbReference type="STRING" id="936435.F8PW33"/>
<dbReference type="GO" id="GO:0006113">
    <property type="term" value="P:fermentation"/>
    <property type="evidence" value="ECO:0007669"/>
    <property type="project" value="InterPro"/>
</dbReference>
<evidence type="ECO:0000256" key="2">
    <source>
        <dbReference type="SAM" id="Phobius"/>
    </source>
</evidence>
<dbReference type="Proteomes" id="UP000008063">
    <property type="component" value="Unassembled WGS sequence"/>
</dbReference>
<dbReference type="InterPro" id="IPR048636">
    <property type="entry name" value="Csf1_N"/>
</dbReference>
<reference evidence="5" key="1">
    <citation type="journal article" date="2011" name="Science">
        <title>The plant cell wall-decomposing machinery underlies the functional diversity of forest fungi.</title>
        <authorList>
            <person name="Eastwood D.C."/>
            <person name="Floudas D."/>
            <person name="Binder M."/>
            <person name="Majcherczyk A."/>
            <person name="Schneider P."/>
            <person name="Aerts A."/>
            <person name="Asiegbu F.O."/>
            <person name="Baker S.E."/>
            <person name="Barry K."/>
            <person name="Bendiksby M."/>
            <person name="Blumentritt M."/>
            <person name="Coutinho P.M."/>
            <person name="Cullen D."/>
            <person name="de Vries R.P."/>
            <person name="Gathman A."/>
            <person name="Goodell B."/>
            <person name="Henrissat B."/>
            <person name="Ihrmark K."/>
            <person name="Kauserud H."/>
            <person name="Kohler A."/>
            <person name="LaButti K."/>
            <person name="Lapidus A."/>
            <person name="Lavin J.L."/>
            <person name="Lee Y.-H."/>
            <person name="Lindquist E."/>
            <person name="Lilly W."/>
            <person name="Lucas S."/>
            <person name="Morin E."/>
            <person name="Murat C."/>
            <person name="Oguiza J.A."/>
            <person name="Park J."/>
            <person name="Pisabarro A.G."/>
            <person name="Riley R."/>
            <person name="Rosling A."/>
            <person name="Salamov A."/>
            <person name="Schmidt O."/>
            <person name="Schmutz J."/>
            <person name="Skrede I."/>
            <person name="Stenlid J."/>
            <person name="Wiebenga A."/>
            <person name="Xie X."/>
            <person name="Kuees U."/>
            <person name="Hibbett D.S."/>
            <person name="Hoffmeister D."/>
            <person name="Hoegberg N."/>
            <person name="Martin F."/>
            <person name="Grigoriev I.V."/>
            <person name="Watkinson S.C."/>
        </authorList>
    </citation>
    <scope>NUCLEOTIDE SEQUENCE [LARGE SCALE GENOMIC DNA]</scope>
    <source>
        <strain evidence="5">strain S7.3</strain>
    </source>
</reference>
<feature type="compositionally biased region" description="Acidic residues" evidence="1">
    <location>
        <begin position="1063"/>
        <end position="1084"/>
    </location>
</feature>
<keyword evidence="2" id="KW-1133">Transmembrane helix</keyword>
<dbReference type="PANTHER" id="PTHR32085:SF3">
    <property type="entry name" value="PROTEIN CSF1"/>
    <property type="match status" value="1"/>
</dbReference>
<gene>
    <name evidence="4" type="ORF">SERLA73DRAFT_160004</name>
</gene>
<feature type="region of interest" description="Disordered" evidence="1">
    <location>
        <begin position="2967"/>
        <end position="3022"/>
    </location>
</feature>
<evidence type="ECO:0000259" key="3">
    <source>
        <dbReference type="Pfam" id="PF21678"/>
    </source>
</evidence>
<evidence type="ECO:0000256" key="1">
    <source>
        <dbReference type="SAM" id="MobiDB-lite"/>
    </source>
</evidence>
<dbReference type="EMBL" id="GL945479">
    <property type="protein sequence ID" value="EGN99892.1"/>
    <property type="molecule type" value="Genomic_DNA"/>
</dbReference>
<dbReference type="HOGENOM" id="CLU_000463_0_0_1"/>
<evidence type="ECO:0000313" key="4">
    <source>
        <dbReference type="EMBL" id="EGN99892.1"/>
    </source>
</evidence>
<sequence>MLRVYLLVACICILIVSLLYIFYWNRFIALLISIALRIKYWKQGSIHFSLLGGRILLKDVRYHSSNQTIKIVKAQITWRYWLRQPATEDDLNRAHVGGEDFRQTFQFPSCRIKVSVQGFEWFLYNRTAAFDNIISQMQSKMPNFAQPRTEPHRIFSKTSGFDVSSLYPPSFLPTSVRTPQVIHAALDWVKRQMPYLDPKDLLPIAIEGLKGAIICGNPSVPNCMVVEFHRVEGTFGIVQLLNLKVQNAAIRMVENDAFQRPMLTIGHDVHHGIESSRFADVVPLSYLSFRSFSKIWRHLKFYNLIFKSQRRSATRRAVSHVIPGLRSFKSLDEDMPADTDFATLEYAVEREILEAPTLEMSYYVDVVGDAPSGEAHTNCKGRLFDIGNGDLPPEWGIDIVLRSGFIRYGPWADRQRTHLQRIFFPSTYHDLEQTPTLKPGDKRMWTALNIFIELREETTLYIPFREASKNWQWDGKVGIPRPRKREAASIHVTAGDSSTISYIIPMVIGPKGYDSRLEVHLDTLTATSSLNDIKLLVAESCRVHGELPSPLKWNDERQWAFSVSLRQPVLYILRDHINMFTDLSRDWTSGPPSPPNQFVPMLYSFELELHHFQIHLYANDQNIIDKPLIKEENSLIIVRAPRLHFNVTIPSNKYRPESTTMPFFLETRNVAYKALGWSLRYFMVLRDNYLGSFTHFSTLTEYLDKRNIHNLVGDPLEMKYRPEKTNMLQAEISLLLENGSILFPAAFPGYERRLDIRGQGSSGSIGACVLLAIPELQLDFRLHDYFMEMSLNLGTLTGRVEDDCSVDLFLRNGCQFDKEMFIIEGFLGPNLVPVRHVRATMSALQGQILGATLDTFRLNFTDLPNAPASEYGLPVDPDVTFVKLSLSALNVTFIAGLVGIDLSLPQGLTIHTNDLAGRFYSKIISLRLPSASLRMLLMSGSLKKSWTEVVDCALDLNLDMYNAPPGWESHADAQRDFIHSQDTPTHRARFLFEQLKRNSFSPPGRRLYSQPETNGGAGNRWSRVSHLSESEGEENISEADRDARLAKSRFKAPIVSGIVDEYEESMSGADESDNEDLTDSESLESEVSLSENQFLESPSQREQSPFILTKDSESPASRRYSRSLFTPIFDQANTVSPIFQDTQYSTTIRIDCVKGIEVHVTPLIHSVASILLEELQQNVLSAELSLDAMMASYLSTLPSSQKPQNDTLLDVRISLISVQIPEQILVADQHSPRVVAADGSFQPTQNLLGMIELFSSGCHIISGKKADTAAESWALQVKFETTSLIMWGLSDRNSHSKGSVSSDRAINVLKLVSFRGELAHGAVSLSLGELAIELGNESPRYTTAMYTAVMQDLHELSRLFGMWRQHTLTATQRLIYQILILIKDRPVVDPLSTIQPSFLVQSGRPQELRTDATFKFFFHLRTSLASFDSSRSGSLPSIPNPDSDVSLQALQLLLGSCLNALTLDVDASDTIASSLLKMLFPGETPLEATATTSFPSITGLQIGRLNVIIYDDLHKSPSQLTMTSFTTQLHTYKLPQAALSSRVTFSNGSPRDHSNESIRQTVGVVAAGDLNIVVSPHLMTFAQYILHSRRQFIPHVVEIPGDKVEASKAHLPSYNVWLVSLHKFQFQAAAENLIFEFGGSKLTMVSSTLSKLALSTRIPDQSHSISILFDEVFLRARSKQKGLGPPNQDVLASLTFSKGKFNALARQDPSSNMLLRLIVSLDSICLAVPRSAIRLYRFVEEWRADFLPGMETTVQAFLTELKSTEAKPSSPLIEGNTPDIRITGCVSTIGISLQVMHGTWLSWDIHHMTTLLSSGIRSTHLAQSFEIRLGSQTLSISHKPQNSEDLVHSPHVKLRLPALSLAGRRHSESFVSIVASLDFMVVLVKPSHWDTLLAVQQKFGHDFADLVDLIEETRRKRATSISQRVHQPSMKVRYSGHLRLKGFRLGLEGPSSTFYLGCEDVGGDINNKDGMTWQIKLCGLTISLDPRAIITPPETGFNRNHRSAFVIIDLHINASAQNASQILQFNVTKIQAVMQPSSIGEVGDFVDYLQIEISDRREQRAAELATFKEKTRTVLKTFEIKSKNAQADSRSTPSWLSQHTINVSIHNIGVAFPLTLDQDLELPRTASPDTPSVRAFLFSVKYIKFSAQRGEAGELVTRDLSFQFVPRFRQSVSGDFTGDNHHTRNRLLYPEMTAQHIWVSANVSGFILDLDSSIPDFVFSLIDVYRQGKERMMRLTGSIPHSFTGTDQIQTMEFDSTTVDKTVSGAISGVPTSMAFASLTFQSGQVHVHTGAVPHLSRAKSQSLAFYDTLDDHLSVHEAESIELPVVSVWGEYRASIATHKLDSTQPSILVFKSTIHSSHNTLKPTLLPFITEIVDYVQIRMRRASRQNTDTFSLAAPDASAPVNSIQNNLPQTPSSLQINLSLRIDKSKLELTCQPDVNVTAGLRWDSGGFVVNISPGAHKVTFTGSVDGLTAGLKHGFLSEDCVNLDARNLAFTSTFGKTEDEEGNVESSISLVLDTDLSGGVRFSRLQDVLCFKAVWLDHIPLFITQTSLSDKSHPSVPPHTSSSATPVSKQELTTLILIRLRQVKLEIDLGQSISNVGFNLRRTILRSKFSEASSELSLSVAEVTILAKGNISGHIHVPDCVFQTIRRKEGSVLNSGKASRMLELSYYIIVLMDTRAEPLQVDIHDDWSSISPDIRGKDHPLILSFTVVGTAVVAVATIGAIPKLLSYAHKFTSNLDAQRAGASRESVAFRVTQSPKPDNPLSEVANAMLHSARNRFKEAETELSYVIRQHMSFQLASLRLILFPRALTDLEMAHFIGCDVHASLDRIVTDGLPSWREVYLSFSTMTISKFSQPHQFLPSISPLPDTKVWLESLYTHITEAIIVGLPSMKMHMVTEELIEELTKDLEYDFHSEFVRQRDGKNPEDIYITLNVSLYSWLTILRKNLSREMEQIQSSVDWRNAPTSIPVHAPRKKGAGNADHIREEPQGTEGYSGGSSTLSTPSSTILVNRPSPSHRASSSIDISTDLHAKNIDSQLPDAKPHVLKYPVPESTGDSGMNILPATNVSTSEKRTNAIVYIPRERHIERLTMRQLGEATPDVMHPFFMKKAGFNLEDSLPQYVHEYATIPLEEIMEALLKLYSKQLRTDT</sequence>
<keyword evidence="2" id="KW-0472">Membrane</keyword>
<dbReference type="OrthoDB" id="10051416at2759"/>
<dbReference type="GO" id="GO:0016020">
    <property type="term" value="C:membrane"/>
    <property type="evidence" value="ECO:0007669"/>
    <property type="project" value="InterPro"/>
</dbReference>
<accession>F8PW33</accession>
<keyword evidence="2" id="KW-0812">Transmembrane</keyword>
<feature type="region of interest" description="Disordered" evidence="1">
    <location>
        <begin position="1063"/>
        <end position="1114"/>
    </location>
</feature>
<evidence type="ECO:0000313" key="5">
    <source>
        <dbReference type="Proteomes" id="UP000008063"/>
    </source>
</evidence>
<feature type="compositionally biased region" description="Low complexity" evidence="1">
    <location>
        <begin position="2998"/>
        <end position="3008"/>
    </location>
</feature>
<organism evidence="5">
    <name type="scientific">Serpula lacrymans var. lacrymans (strain S7.3)</name>
    <name type="common">Dry rot fungus</name>
    <dbReference type="NCBI Taxonomy" id="936435"/>
    <lineage>
        <taxon>Eukaryota</taxon>
        <taxon>Fungi</taxon>
        <taxon>Dikarya</taxon>
        <taxon>Basidiomycota</taxon>
        <taxon>Agaricomycotina</taxon>
        <taxon>Agaricomycetes</taxon>
        <taxon>Agaricomycetidae</taxon>
        <taxon>Boletales</taxon>
        <taxon>Coniophorineae</taxon>
        <taxon>Serpulaceae</taxon>
        <taxon>Serpula</taxon>
    </lineage>
</organism>
<dbReference type="InParanoid" id="F8PW33"/>
<dbReference type="eggNOG" id="KOG3596">
    <property type="taxonomic scope" value="Eukaryota"/>
</dbReference>
<name>F8PW33_SERL3</name>
<dbReference type="Pfam" id="PF21678">
    <property type="entry name" value="Csf1_N"/>
    <property type="match status" value="1"/>
</dbReference>
<keyword evidence="5" id="KW-1185">Reference proteome</keyword>
<feature type="compositionally biased region" description="Polar residues" evidence="1">
    <location>
        <begin position="1092"/>
        <end position="1103"/>
    </location>
</feature>
<feature type="transmembrane region" description="Helical" evidence="2">
    <location>
        <begin position="5"/>
        <end position="24"/>
    </location>
</feature>
<feature type="region of interest" description="Disordered" evidence="1">
    <location>
        <begin position="1001"/>
        <end position="1042"/>
    </location>
</feature>